<comment type="catalytic activity">
    <reaction evidence="1">
        <text>ATP + H2O = ADP + phosphate + H(+)</text>
        <dbReference type="Rhea" id="RHEA:13065"/>
        <dbReference type="ChEBI" id="CHEBI:15377"/>
        <dbReference type="ChEBI" id="CHEBI:15378"/>
        <dbReference type="ChEBI" id="CHEBI:30616"/>
        <dbReference type="ChEBI" id="CHEBI:43474"/>
        <dbReference type="ChEBI" id="CHEBI:456216"/>
        <dbReference type="EC" id="5.6.2.3"/>
    </reaction>
</comment>
<dbReference type="GO" id="GO:0006281">
    <property type="term" value="P:DNA repair"/>
    <property type="evidence" value="ECO:0007669"/>
    <property type="project" value="UniProtKB-KW"/>
</dbReference>
<dbReference type="Pfam" id="PF05970">
    <property type="entry name" value="PIF1"/>
    <property type="match status" value="1"/>
</dbReference>
<evidence type="ECO:0000313" key="3">
    <source>
        <dbReference type="EMBL" id="MBW0483585.1"/>
    </source>
</evidence>
<keyword evidence="1" id="KW-0547">Nucleotide-binding</keyword>
<keyword evidence="1" id="KW-0067">ATP-binding</keyword>
<dbReference type="EC" id="5.6.2.3" evidence="1"/>
<comment type="caution">
    <text evidence="3">The sequence shown here is derived from an EMBL/GenBank/DDBJ whole genome shotgun (WGS) entry which is preliminary data.</text>
</comment>
<name>A0A9Q3CIW3_9BASI</name>
<keyword evidence="1" id="KW-0227">DNA damage</keyword>
<accession>A0A9Q3CIW3</accession>
<proteinExistence type="inferred from homology"/>
<keyword evidence="1" id="KW-0233">DNA recombination</keyword>
<protein>
    <recommendedName>
        <fullName evidence="1">ATP-dependent DNA helicase</fullName>
        <ecNumber evidence="1">5.6.2.3</ecNumber>
    </recommendedName>
</protein>
<dbReference type="InterPro" id="IPR010285">
    <property type="entry name" value="DNA_helicase_pif1-like_DEAD"/>
</dbReference>
<keyword evidence="1" id="KW-0347">Helicase</keyword>
<keyword evidence="4" id="KW-1185">Reference proteome</keyword>
<dbReference type="OrthoDB" id="3366231at2759"/>
<dbReference type="EMBL" id="AVOT02007295">
    <property type="protein sequence ID" value="MBW0483585.1"/>
    <property type="molecule type" value="Genomic_DNA"/>
</dbReference>
<comment type="similarity">
    <text evidence="1">Belongs to the helicase family.</text>
</comment>
<reference evidence="3" key="1">
    <citation type="submission" date="2021-03" db="EMBL/GenBank/DDBJ databases">
        <title>Draft genome sequence of rust myrtle Austropuccinia psidii MF-1, a brazilian biotype.</title>
        <authorList>
            <person name="Quecine M.C."/>
            <person name="Pachon D.M.R."/>
            <person name="Bonatelli M.L."/>
            <person name="Correr F.H."/>
            <person name="Franceschini L.M."/>
            <person name="Leite T.F."/>
            <person name="Margarido G.R.A."/>
            <person name="Almeida C.A."/>
            <person name="Ferrarezi J.A."/>
            <person name="Labate C.A."/>
        </authorList>
    </citation>
    <scope>NUCLEOTIDE SEQUENCE</scope>
    <source>
        <strain evidence="3">MF-1</strain>
    </source>
</reference>
<organism evidence="3 4">
    <name type="scientific">Austropuccinia psidii MF-1</name>
    <dbReference type="NCBI Taxonomy" id="1389203"/>
    <lineage>
        <taxon>Eukaryota</taxon>
        <taxon>Fungi</taxon>
        <taxon>Dikarya</taxon>
        <taxon>Basidiomycota</taxon>
        <taxon>Pucciniomycotina</taxon>
        <taxon>Pucciniomycetes</taxon>
        <taxon>Pucciniales</taxon>
        <taxon>Sphaerophragmiaceae</taxon>
        <taxon>Austropuccinia</taxon>
    </lineage>
</organism>
<keyword evidence="1" id="KW-0378">Hydrolase</keyword>
<keyword evidence="1" id="KW-0234">DNA repair</keyword>
<dbReference type="GO" id="GO:0006310">
    <property type="term" value="P:DNA recombination"/>
    <property type="evidence" value="ECO:0007669"/>
    <property type="project" value="UniProtKB-KW"/>
</dbReference>
<dbReference type="PANTHER" id="PTHR10492">
    <property type="match status" value="1"/>
</dbReference>
<comment type="cofactor">
    <cofactor evidence="1">
        <name>Mg(2+)</name>
        <dbReference type="ChEBI" id="CHEBI:18420"/>
    </cofactor>
</comment>
<evidence type="ECO:0000256" key="1">
    <source>
        <dbReference type="RuleBase" id="RU363044"/>
    </source>
</evidence>
<dbReference type="AlphaFoldDB" id="A0A9Q3CIW3"/>
<evidence type="ECO:0000259" key="2">
    <source>
        <dbReference type="Pfam" id="PF05970"/>
    </source>
</evidence>
<evidence type="ECO:0000313" key="4">
    <source>
        <dbReference type="Proteomes" id="UP000765509"/>
    </source>
</evidence>
<sequence>MNQLEHNLQVLAYIDSQGRSGKTFLLNTIIVETNIQRIATIEVSSSGISTLLLLGGMTAQSVLEIPLDSCRETSFICFPSDEKGIILQEIELIIWDELNLQHCYSIKAIY</sequence>
<feature type="domain" description="DNA helicase Pif1-like DEAD-box helicase" evidence="2">
    <location>
        <begin position="12"/>
        <end position="103"/>
    </location>
</feature>
<dbReference type="GO" id="GO:0000723">
    <property type="term" value="P:telomere maintenance"/>
    <property type="evidence" value="ECO:0007669"/>
    <property type="project" value="InterPro"/>
</dbReference>
<dbReference type="GO" id="GO:0043139">
    <property type="term" value="F:5'-3' DNA helicase activity"/>
    <property type="evidence" value="ECO:0007669"/>
    <property type="project" value="UniProtKB-EC"/>
</dbReference>
<dbReference type="GO" id="GO:0016787">
    <property type="term" value="F:hydrolase activity"/>
    <property type="evidence" value="ECO:0007669"/>
    <property type="project" value="UniProtKB-KW"/>
</dbReference>
<dbReference type="GO" id="GO:0005524">
    <property type="term" value="F:ATP binding"/>
    <property type="evidence" value="ECO:0007669"/>
    <property type="project" value="UniProtKB-KW"/>
</dbReference>
<dbReference type="Proteomes" id="UP000765509">
    <property type="component" value="Unassembled WGS sequence"/>
</dbReference>
<gene>
    <name evidence="3" type="ORF">O181_023300</name>
</gene>